<gene>
    <name evidence="2" type="ORF">QTG54_006373</name>
    <name evidence="1" type="ORF">SMAR0320_LOCUS20451</name>
</gene>
<dbReference type="AlphaFoldDB" id="A0A7S2PZ79"/>
<reference evidence="1" key="1">
    <citation type="submission" date="2021-01" db="EMBL/GenBank/DDBJ databases">
        <authorList>
            <person name="Corre E."/>
            <person name="Pelletier E."/>
            <person name="Niang G."/>
            <person name="Scheremetjew M."/>
            <person name="Finn R."/>
            <person name="Kale V."/>
            <person name="Holt S."/>
            <person name="Cochrane G."/>
            <person name="Meng A."/>
            <person name="Brown T."/>
            <person name="Cohen L."/>
        </authorList>
    </citation>
    <scope>NUCLEOTIDE SEQUENCE</scope>
    <source>
        <strain evidence="1">SM1012Den-03</strain>
    </source>
</reference>
<protein>
    <submittedName>
        <fullName evidence="1">Uncharacterized protein</fullName>
    </submittedName>
</protein>
<evidence type="ECO:0000313" key="1">
    <source>
        <dbReference type="EMBL" id="CAD9625784.1"/>
    </source>
</evidence>
<dbReference type="EMBL" id="HBGZ01028762">
    <property type="protein sequence ID" value="CAD9625784.1"/>
    <property type="molecule type" value="Transcribed_RNA"/>
</dbReference>
<proteinExistence type="predicted"/>
<reference evidence="2" key="2">
    <citation type="submission" date="2023-06" db="EMBL/GenBank/DDBJ databases">
        <title>Survivors Of The Sea: Transcriptome response of Skeletonema marinoi to long-term dormancy.</title>
        <authorList>
            <person name="Pinder M.I.M."/>
            <person name="Kourtchenko O."/>
            <person name="Robertson E.K."/>
            <person name="Larsson T."/>
            <person name="Maumus F."/>
            <person name="Osuna-Cruz C.M."/>
            <person name="Vancaester E."/>
            <person name="Stenow R."/>
            <person name="Vandepoele K."/>
            <person name="Ploug H."/>
            <person name="Bruchert V."/>
            <person name="Godhe A."/>
            <person name="Topel M."/>
        </authorList>
    </citation>
    <scope>NUCLEOTIDE SEQUENCE</scope>
    <source>
        <strain evidence="2">R05AC</strain>
    </source>
</reference>
<sequence length="107" mass="12231">MSRSLGPQINSRAHIIVRDASTSGTIANKEKMISSSTGSFFDHRKDDDKNRFSMKRAQVITVLEENAFIIELKIERDYDYIDRKTFHFPCSPMAKNALKMLTSGEDE</sequence>
<organism evidence="1">
    <name type="scientific">Skeletonema marinoi</name>
    <dbReference type="NCBI Taxonomy" id="267567"/>
    <lineage>
        <taxon>Eukaryota</taxon>
        <taxon>Sar</taxon>
        <taxon>Stramenopiles</taxon>
        <taxon>Ochrophyta</taxon>
        <taxon>Bacillariophyta</taxon>
        <taxon>Coscinodiscophyceae</taxon>
        <taxon>Thalassiosirophycidae</taxon>
        <taxon>Thalassiosirales</taxon>
        <taxon>Skeletonemataceae</taxon>
        <taxon>Skeletonema</taxon>
        <taxon>Skeletonema marinoi-dohrnii complex</taxon>
    </lineage>
</organism>
<evidence type="ECO:0000313" key="3">
    <source>
        <dbReference type="Proteomes" id="UP001224775"/>
    </source>
</evidence>
<keyword evidence="3" id="KW-1185">Reference proteome</keyword>
<dbReference type="EMBL" id="JATAAI010000010">
    <property type="protein sequence ID" value="KAK1742776.1"/>
    <property type="molecule type" value="Genomic_DNA"/>
</dbReference>
<dbReference type="Proteomes" id="UP001224775">
    <property type="component" value="Unassembled WGS sequence"/>
</dbReference>
<evidence type="ECO:0000313" key="2">
    <source>
        <dbReference type="EMBL" id="KAK1742776.1"/>
    </source>
</evidence>
<name>A0A7S2PZ79_9STRA</name>
<accession>A0A7S2PZ79</accession>